<dbReference type="KEGG" id="dev:DhcVS_1410"/>
<feature type="transmembrane region" description="Helical" evidence="6">
    <location>
        <begin position="67"/>
        <end position="88"/>
    </location>
</feature>
<dbReference type="GO" id="GO:0005886">
    <property type="term" value="C:plasma membrane"/>
    <property type="evidence" value="ECO:0007669"/>
    <property type="project" value="TreeGrafter"/>
</dbReference>
<evidence type="ECO:0000313" key="8">
    <source>
        <dbReference type="Proteomes" id="UP000002506"/>
    </source>
</evidence>
<keyword evidence="5 6" id="KW-0472">Membrane</keyword>
<evidence type="ECO:0000313" key="7">
    <source>
        <dbReference type="EMBL" id="ACZ62509.1"/>
    </source>
</evidence>
<dbReference type="PROSITE" id="PS01114">
    <property type="entry name" value="GPR1_FUN34_YAAH"/>
    <property type="match status" value="1"/>
</dbReference>
<dbReference type="GO" id="GO:0071422">
    <property type="term" value="P:succinate transmembrane transport"/>
    <property type="evidence" value="ECO:0007669"/>
    <property type="project" value="TreeGrafter"/>
</dbReference>
<dbReference type="RefSeq" id="WP_012882644.1">
    <property type="nucleotide sequence ID" value="NC_013552.1"/>
</dbReference>
<gene>
    <name evidence="7" type="ordered locus">DhcVS_1410</name>
</gene>
<evidence type="ECO:0000256" key="1">
    <source>
        <dbReference type="ARBA" id="ARBA00004141"/>
    </source>
</evidence>
<protein>
    <recommendedName>
        <fullName evidence="9">GPR1/FUN34/yaaH family protein</fullName>
    </recommendedName>
</protein>
<feature type="transmembrane region" description="Helical" evidence="6">
    <location>
        <begin position="126"/>
        <end position="146"/>
    </location>
</feature>
<dbReference type="InterPro" id="IPR047622">
    <property type="entry name" value="GPR1_FUN34_YAAH"/>
</dbReference>
<dbReference type="InterPro" id="IPR000791">
    <property type="entry name" value="Gpr1/Fun34/SatP-like"/>
</dbReference>
<comment type="subcellular location">
    <subcellularLocation>
        <location evidence="1">Membrane</location>
        <topology evidence="1">Multi-pass membrane protein</topology>
    </subcellularLocation>
</comment>
<dbReference type="GO" id="GO:0015360">
    <property type="term" value="F:acetate:proton symporter activity"/>
    <property type="evidence" value="ECO:0007669"/>
    <property type="project" value="TreeGrafter"/>
</dbReference>
<reference evidence="7 8" key="1">
    <citation type="journal article" date="2009" name="PLoS Genet.">
        <title>Localized plasticity in the streamlined genomes of vinyl chloride respiring Dehalococcoides.</title>
        <authorList>
            <person name="McMurdie P.J."/>
            <person name="Behrens S.F."/>
            <person name="Muller J.A."/>
            <person name="Goke J."/>
            <person name="Ritalahti K.M."/>
            <person name="Wagner R."/>
            <person name="Goltsman E."/>
            <person name="Lapidus A."/>
            <person name="Holmes S."/>
            <person name="Loffler F.E."/>
            <person name="Spormann A.M."/>
        </authorList>
    </citation>
    <scope>NUCLEOTIDE SEQUENCE [LARGE SCALE GENOMIC DNA]</scope>
    <source>
        <strain evidence="7 8">VS</strain>
    </source>
</reference>
<evidence type="ECO:0000256" key="6">
    <source>
        <dbReference type="SAM" id="Phobius"/>
    </source>
</evidence>
<dbReference type="PANTHER" id="PTHR30178:SF3">
    <property type="entry name" value="SUCCINATE-ACETATE_PROTON SYMPORTER SATP"/>
    <property type="match status" value="1"/>
</dbReference>
<feature type="transmembrane region" description="Helical" evidence="6">
    <location>
        <begin position="152"/>
        <end position="173"/>
    </location>
</feature>
<dbReference type="NCBIfam" id="NF038013">
    <property type="entry name" value="AceTr_1"/>
    <property type="match status" value="1"/>
</dbReference>
<dbReference type="Pfam" id="PF01184">
    <property type="entry name" value="Gpr1_Fun34_YaaH"/>
    <property type="match status" value="1"/>
</dbReference>
<dbReference type="InterPro" id="IPR047623">
    <property type="entry name" value="SatP"/>
</dbReference>
<evidence type="ECO:0000256" key="2">
    <source>
        <dbReference type="ARBA" id="ARBA00005587"/>
    </source>
</evidence>
<organism evidence="7 8">
    <name type="scientific">Dehalococcoides mccartyi (strain VS)</name>
    <dbReference type="NCBI Taxonomy" id="311424"/>
    <lineage>
        <taxon>Bacteria</taxon>
        <taxon>Bacillati</taxon>
        <taxon>Chloroflexota</taxon>
        <taxon>Dehalococcoidia</taxon>
        <taxon>Dehalococcoidales</taxon>
        <taxon>Dehalococcoidaceae</taxon>
        <taxon>Dehalococcoides</taxon>
    </lineage>
</organism>
<dbReference type="Proteomes" id="UP000002506">
    <property type="component" value="Chromosome"/>
</dbReference>
<dbReference type="HOGENOM" id="CLU_051062_3_0_0"/>
<dbReference type="eggNOG" id="COG1584">
    <property type="taxonomic scope" value="Bacteria"/>
</dbReference>
<sequence length="204" mass="22020">MESKLSNPAPLGLLGFGMTTILLNIHNAGFFPLNVAILAMGIFYGGIAQVIAGILEYRKGNTFGTTAFISYGMFWLTLVFILIAPQMGLPEAWVAPPAFLGWYLCLWGLFTLFMVFPTLKKNGATAFVFISLTILFFLLAIGHWIPGDAGKVFIHIGGWEGIVCGLSAVYLAAAEVLNESCGKSVLPVFAFETGDLKMKLQGKA</sequence>
<dbReference type="OrthoDB" id="9787939at2"/>
<name>D2BJK9_DEHMV</name>
<dbReference type="EMBL" id="CP001827">
    <property type="protein sequence ID" value="ACZ62509.1"/>
    <property type="molecule type" value="Genomic_DNA"/>
</dbReference>
<dbReference type="AlphaFoldDB" id="D2BJK9"/>
<evidence type="ECO:0000256" key="5">
    <source>
        <dbReference type="ARBA" id="ARBA00023136"/>
    </source>
</evidence>
<comment type="similarity">
    <text evidence="2">Belongs to the acetate uptake transporter (AceTr) (TC 2.A.96) family.</text>
</comment>
<keyword evidence="3 6" id="KW-0812">Transmembrane</keyword>
<feature type="transmembrane region" description="Helical" evidence="6">
    <location>
        <begin position="100"/>
        <end position="119"/>
    </location>
</feature>
<feature type="transmembrane region" description="Helical" evidence="6">
    <location>
        <begin position="35"/>
        <end position="55"/>
    </location>
</feature>
<evidence type="ECO:0008006" key="9">
    <source>
        <dbReference type="Google" id="ProtNLM"/>
    </source>
</evidence>
<keyword evidence="4 6" id="KW-1133">Transmembrane helix</keyword>
<proteinExistence type="inferred from homology"/>
<feature type="transmembrane region" description="Helical" evidence="6">
    <location>
        <begin position="12"/>
        <end position="29"/>
    </location>
</feature>
<evidence type="ECO:0000256" key="3">
    <source>
        <dbReference type="ARBA" id="ARBA00022692"/>
    </source>
</evidence>
<evidence type="ECO:0000256" key="4">
    <source>
        <dbReference type="ARBA" id="ARBA00022989"/>
    </source>
</evidence>
<dbReference type="PANTHER" id="PTHR30178">
    <property type="entry name" value="INNER MEMBRANE PROTEIN YAAH"/>
    <property type="match status" value="1"/>
</dbReference>
<accession>D2BJK9</accession>